<dbReference type="InterPro" id="IPR040521">
    <property type="entry name" value="KDZ"/>
</dbReference>
<keyword evidence="4" id="KW-1185">Reference proteome</keyword>
<feature type="region of interest" description="Disordered" evidence="1">
    <location>
        <begin position="965"/>
        <end position="1011"/>
    </location>
</feature>
<reference evidence="3" key="1">
    <citation type="submission" date="2023-03" db="EMBL/GenBank/DDBJ databases">
        <title>Massive genome expansion in bonnet fungi (Mycena s.s.) driven by repeated elements and novel gene families across ecological guilds.</title>
        <authorList>
            <consortium name="Lawrence Berkeley National Laboratory"/>
            <person name="Harder C.B."/>
            <person name="Miyauchi S."/>
            <person name="Viragh M."/>
            <person name="Kuo A."/>
            <person name="Thoen E."/>
            <person name="Andreopoulos B."/>
            <person name="Lu D."/>
            <person name="Skrede I."/>
            <person name="Drula E."/>
            <person name="Henrissat B."/>
            <person name="Morin E."/>
            <person name="Kohler A."/>
            <person name="Barry K."/>
            <person name="LaButti K."/>
            <person name="Morin E."/>
            <person name="Salamov A."/>
            <person name="Lipzen A."/>
            <person name="Mereny Z."/>
            <person name="Hegedus B."/>
            <person name="Baldrian P."/>
            <person name="Stursova M."/>
            <person name="Weitz H."/>
            <person name="Taylor A."/>
            <person name="Grigoriev I.V."/>
            <person name="Nagy L.G."/>
            <person name="Martin F."/>
            <person name="Kauserud H."/>
        </authorList>
    </citation>
    <scope>NUCLEOTIDE SEQUENCE</scope>
    <source>
        <strain evidence="3">CBHHK002</strain>
    </source>
</reference>
<dbReference type="Pfam" id="PF18758">
    <property type="entry name" value="KDZ"/>
    <property type="match status" value="1"/>
</dbReference>
<gene>
    <name evidence="3" type="ORF">DFH08DRAFT_802181</name>
</gene>
<sequence>MHTALDNVFDQLKLEEDSTFHPGRALNTPTALKRGTSMWLPKREDIFIQVDKFRGHAHKKYCGWSSATSAFDNARCPSRKNLLYIYSRGKDTTIYADQHQVSTAARRGLADSSFHKVEVTSGNYSQQNENGMVAHVPSMPTRRVDIRVVPIQRECTLVPPPPAPEDEWVDMQAVDEPPADSRPPQKRKWTTIFDIGWQTITMSTCACSLLVRGSWARNHPTPVVSRQATGAATASALRCSAVNTCLRDIDFIPFVALRPGMAPSLTTGTYASSACGCSLVTPTTDDALTLTQGGRNLCGSQSHWERLLSHGWYPATPDNPQSAITIAALKLFHGISLQGKTTAYHFFNALAKLLTIQAATCSNLSTSWRFGSYTNGVTFVLSSTWAWATIPTTVQQKRAMGSLPSTAWHALRLGRIFPKGGRSTGGIERKKISSWLADPSIQDGWAYFTCSGPYMEFVEMLGEQKEMSTCTGLAALDHANTKYAQGYAANGCGMITCGHHEVVCKNGVGDLQAGENLPITSSNLSSPSYISWAASSSAKISFRCSTPWALHKPTWKGSRGFGPPDTLDDFWHYWNWNKAVGMGKTLRTCLLEARKELAWQEEGLEEFTAAQEAEAPAWKQMVDDFEAGYLGLCQSVFLANTLFSSLQGPTLCQLAADLLAKRHPTSKELMDFITRHTRVSHQIKKLQLMQCIYSPAVDPVEPVESERVLLFLPSSLSPAQAAPLLSVSGLTLAEVRLCDGQCSESLEAIRHGLTIKKHLQTYKTLLPPAPEHVFKNACRQSAAEDRPRCPYLSAGTHGVPGTRPRCRPCSWCALEKRDLQLPKDEEEAKRRKQCAMKGKRKEVAQVNENGEVRGVPGMGEKNRLISWIWYGAGNTEGVVGEVIHKNVRVEWSKTYTWVKRWQEETHLLQEEMVQCLLTLEWQAALWDERAVSMHYNGWIQYSAVHLQGSHPLRTGMGTGTGPVAQVIEPGEGRGRAVESEEGEEEEEEEEEEEGAGGKGVGGEDAERHRAEMDKLLAIQTTFLRQYNKV</sequence>
<accession>A0AAD7F0P8</accession>
<dbReference type="Proteomes" id="UP001218218">
    <property type="component" value="Unassembled WGS sequence"/>
</dbReference>
<protein>
    <recommendedName>
        <fullName evidence="2">CxC2-like cysteine cluster KDZ transposase-associated domain-containing protein</fullName>
    </recommendedName>
</protein>
<organism evidence="3 4">
    <name type="scientific">Mycena albidolilacea</name>
    <dbReference type="NCBI Taxonomy" id="1033008"/>
    <lineage>
        <taxon>Eukaryota</taxon>
        <taxon>Fungi</taxon>
        <taxon>Dikarya</taxon>
        <taxon>Basidiomycota</taxon>
        <taxon>Agaricomycotina</taxon>
        <taxon>Agaricomycetes</taxon>
        <taxon>Agaricomycetidae</taxon>
        <taxon>Agaricales</taxon>
        <taxon>Marasmiineae</taxon>
        <taxon>Mycenaceae</taxon>
        <taxon>Mycena</taxon>
    </lineage>
</organism>
<dbReference type="EMBL" id="JARIHO010000007">
    <property type="protein sequence ID" value="KAJ7358346.1"/>
    <property type="molecule type" value="Genomic_DNA"/>
</dbReference>
<evidence type="ECO:0000256" key="1">
    <source>
        <dbReference type="SAM" id="MobiDB-lite"/>
    </source>
</evidence>
<evidence type="ECO:0000259" key="2">
    <source>
        <dbReference type="Pfam" id="PF18803"/>
    </source>
</evidence>
<dbReference type="InterPro" id="IPR041457">
    <property type="entry name" value="CxC2_KDZ-assoc"/>
</dbReference>
<feature type="domain" description="CxC2-like cysteine cluster KDZ transposase-associated" evidence="2">
    <location>
        <begin position="300"/>
        <end position="353"/>
    </location>
</feature>
<comment type="caution">
    <text evidence="3">The sequence shown here is derived from an EMBL/GenBank/DDBJ whole genome shotgun (WGS) entry which is preliminary data.</text>
</comment>
<evidence type="ECO:0000313" key="4">
    <source>
        <dbReference type="Proteomes" id="UP001218218"/>
    </source>
</evidence>
<evidence type="ECO:0000313" key="3">
    <source>
        <dbReference type="EMBL" id="KAJ7358346.1"/>
    </source>
</evidence>
<name>A0AAD7F0P8_9AGAR</name>
<dbReference type="Pfam" id="PF18803">
    <property type="entry name" value="CxC2"/>
    <property type="match status" value="1"/>
</dbReference>
<dbReference type="AlphaFoldDB" id="A0AAD7F0P8"/>
<feature type="compositionally biased region" description="Acidic residues" evidence="1">
    <location>
        <begin position="979"/>
        <end position="994"/>
    </location>
</feature>
<proteinExistence type="predicted"/>